<proteinExistence type="predicted"/>
<dbReference type="Gene3D" id="3.40.30.10">
    <property type="entry name" value="Glutaredoxin"/>
    <property type="match status" value="1"/>
</dbReference>
<organism evidence="3 4">
    <name type="scientific">Extremus antarcticus</name>
    <dbReference type="NCBI Taxonomy" id="702011"/>
    <lineage>
        <taxon>Eukaryota</taxon>
        <taxon>Fungi</taxon>
        <taxon>Dikarya</taxon>
        <taxon>Ascomycota</taxon>
        <taxon>Pezizomycotina</taxon>
        <taxon>Dothideomycetes</taxon>
        <taxon>Dothideomycetidae</taxon>
        <taxon>Mycosphaerellales</taxon>
        <taxon>Extremaceae</taxon>
        <taxon>Extremus</taxon>
    </lineage>
</organism>
<dbReference type="SUPFAM" id="SSF47616">
    <property type="entry name" value="GST C-terminal domain-like"/>
    <property type="match status" value="1"/>
</dbReference>
<dbReference type="InterPro" id="IPR036282">
    <property type="entry name" value="Glutathione-S-Trfase_C_sf"/>
</dbReference>
<evidence type="ECO:0008006" key="5">
    <source>
        <dbReference type="Google" id="ProtNLM"/>
    </source>
</evidence>
<dbReference type="AlphaFoldDB" id="A0AAJ0DIM4"/>
<dbReference type="Pfam" id="PF13409">
    <property type="entry name" value="GST_N_2"/>
    <property type="match status" value="1"/>
</dbReference>
<feature type="domain" description="GST N-terminal" evidence="1">
    <location>
        <begin position="14"/>
        <end position="77"/>
    </location>
</feature>
<gene>
    <name evidence="3" type="ORF">LTR09_003971</name>
</gene>
<dbReference type="SUPFAM" id="SSF52833">
    <property type="entry name" value="Thioredoxin-like"/>
    <property type="match status" value="1"/>
</dbReference>
<name>A0AAJ0DIM4_9PEZI</name>
<accession>A0AAJ0DIM4</accession>
<evidence type="ECO:0000313" key="3">
    <source>
        <dbReference type="EMBL" id="KAK3054813.1"/>
    </source>
</evidence>
<dbReference type="EMBL" id="JAWDJX010000010">
    <property type="protein sequence ID" value="KAK3054813.1"/>
    <property type="molecule type" value="Genomic_DNA"/>
</dbReference>
<dbReference type="InterPro" id="IPR004045">
    <property type="entry name" value="Glutathione_S-Trfase_N"/>
</dbReference>
<sequence length="230" mass="25641">MFQEIVLYDLPSRVLNYKNIPYRTEWLSHPEIAPKLKKLGVTSNEDGQGSPYTLPAIHFPDGTLIMESSAIAAKLESLYPDPSLHLDNGLAQKVGPLIGKVAFPLIPDFMPRIGRDIIVESSVEYFQTARAKRFGMSLDELEKAKGGDQAWQAARPGIVELSDFIASQKKDEGPFITGSQVCYADFLIASMVEALRRIGGDLYDKVLEVAPDDNVMKIHQACQKWMEKDQ</sequence>
<evidence type="ECO:0000259" key="1">
    <source>
        <dbReference type="Pfam" id="PF13409"/>
    </source>
</evidence>
<evidence type="ECO:0000313" key="4">
    <source>
        <dbReference type="Proteomes" id="UP001271007"/>
    </source>
</evidence>
<dbReference type="InterPro" id="IPR036249">
    <property type="entry name" value="Thioredoxin-like_sf"/>
</dbReference>
<dbReference type="Gene3D" id="1.20.1050.10">
    <property type="match status" value="1"/>
</dbReference>
<keyword evidence="4" id="KW-1185">Reference proteome</keyword>
<protein>
    <recommendedName>
        <fullName evidence="5">GST N-terminal domain-containing protein</fullName>
    </recommendedName>
</protein>
<evidence type="ECO:0000259" key="2">
    <source>
        <dbReference type="Pfam" id="PF22041"/>
    </source>
</evidence>
<reference evidence="3" key="1">
    <citation type="submission" date="2023-04" db="EMBL/GenBank/DDBJ databases">
        <title>Black Yeasts Isolated from many extreme environments.</title>
        <authorList>
            <person name="Coleine C."/>
            <person name="Stajich J.E."/>
            <person name="Selbmann L."/>
        </authorList>
    </citation>
    <scope>NUCLEOTIDE SEQUENCE</scope>
    <source>
        <strain evidence="3">CCFEE 5312</strain>
    </source>
</reference>
<dbReference type="InterPro" id="IPR054416">
    <property type="entry name" value="GST_UstS-like_C"/>
</dbReference>
<dbReference type="Proteomes" id="UP001271007">
    <property type="component" value="Unassembled WGS sequence"/>
</dbReference>
<feature type="domain" description="Glutathione S-transferase UstS-like C-terminal" evidence="2">
    <location>
        <begin position="100"/>
        <end position="225"/>
    </location>
</feature>
<comment type="caution">
    <text evidence="3">The sequence shown here is derived from an EMBL/GenBank/DDBJ whole genome shotgun (WGS) entry which is preliminary data.</text>
</comment>
<dbReference type="Pfam" id="PF22041">
    <property type="entry name" value="GST_C_7"/>
    <property type="match status" value="1"/>
</dbReference>